<protein>
    <submittedName>
        <fullName evidence="2">Phospholipase D family protein</fullName>
    </submittedName>
</protein>
<dbReference type="SUPFAM" id="SSF56024">
    <property type="entry name" value="Phospholipase D/nuclease"/>
    <property type="match status" value="2"/>
</dbReference>
<dbReference type="Gene3D" id="3.30.870.10">
    <property type="entry name" value="Endonuclease Chain A"/>
    <property type="match status" value="2"/>
</dbReference>
<dbReference type="CDD" id="cd09113">
    <property type="entry name" value="PLDc_ymdC_like_2"/>
    <property type="match status" value="1"/>
</dbReference>
<dbReference type="InterPro" id="IPR025202">
    <property type="entry name" value="PLD-like_dom"/>
</dbReference>
<dbReference type="SMART" id="SM00155">
    <property type="entry name" value="PLDc"/>
    <property type="match status" value="2"/>
</dbReference>
<evidence type="ECO:0000313" key="3">
    <source>
        <dbReference type="Proteomes" id="UP000438983"/>
    </source>
</evidence>
<dbReference type="EMBL" id="CP046902">
    <property type="protein sequence ID" value="QGZ32216.1"/>
    <property type="molecule type" value="Genomic_DNA"/>
</dbReference>
<dbReference type="Proteomes" id="UP000438983">
    <property type="component" value="Chromosome"/>
</dbReference>
<accession>A0A6I6LV64</accession>
<feature type="domain" description="PLD phosphodiesterase" evidence="1">
    <location>
        <begin position="416"/>
        <end position="443"/>
    </location>
</feature>
<dbReference type="GO" id="GO:0032049">
    <property type="term" value="P:cardiolipin biosynthetic process"/>
    <property type="evidence" value="ECO:0007669"/>
    <property type="project" value="UniProtKB-ARBA"/>
</dbReference>
<dbReference type="Pfam" id="PF13091">
    <property type="entry name" value="PLDc_2"/>
    <property type="match status" value="2"/>
</dbReference>
<organism evidence="2 3">
    <name type="scientific">Stutzerimonas stutzeri</name>
    <name type="common">Pseudomonas stutzeri</name>
    <dbReference type="NCBI Taxonomy" id="316"/>
    <lineage>
        <taxon>Bacteria</taxon>
        <taxon>Pseudomonadati</taxon>
        <taxon>Pseudomonadota</taxon>
        <taxon>Gammaproteobacteria</taxon>
        <taxon>Pseudomonadales</taxon>
        <taxon>Pseudomonadaceae</taxon>
        <taxon>Stutzerimonas</taxon>
    </lineage>
</organism>
<dbReference type="PANTHER" id="PTHR21248:SF12">
    <property type="entry name" value="CARDIOLIPIN SYNTHASE C"/>
    <property type="match status" value="1"/>
</dbReference>
<evidence type="ECO:0000313" key="2">
    <source>
        <dbReference type="EMBL" id="QGZ32216.1"/>
    </source>
</evidence>
<dbReference type="RefSeq" id="WP_158189646.1">
    <property type="nucleotide sequence ID" value="NZ_CP046902.1"/>
</dbReference>
<name>A0A6I6LV64_STUST</name>
<dbReference type="PANTHER" id="PTHR21248">
    <property type="entry name" value="CARDIOLIPIN SYNTHASE"/>
    <property type="match status" value="1"/>
</dbReference>
<dbReference type="AlphaFoldDB" id="A0A6I6LV64"/>
<dbReference type="PROSITE" id="PS51257">
    <property type="entry name" value="PROKAR_LIPOPROTEIN"/>
    <property type="match status" value="1"/>
</dbReference>
<gene>
    <name evidence="2" type="ORF">GQA94_19990</name>
</gene>
<feature type="domain" description="PLD phosphodiesterase" evidence="1">
    <location>
        <begin position="176"/>
        <end position="203"/>
    </location>
</feature>
<dbReference type="GO" id="GO:0030572">
    <property type="term" value="F:phosphatidyltransferase activity"/>
    <property type="evidence" value="ECO:0007669"/>
    <property type="project" value="UniProtKB-ARBA"/>
</dbReference>
<dbReference type="InterPro" id="IPR001736">
    <property type="entry name" value="PLipase_D/transphosphatidylase"/>
</dbReference>
<proteinExistence type="predicted"/>
<evidence type="ECO:0000259" key="1">
    <source>
        <dbReference type="PROSITE" id="PS50035"/>
    </source>
</evidence>
<dbReference type="PROSITE" id="PS50035">
    <property type="entry name" value="PLD"/>
    <property type="match status" value="2"/>
</dbReference>
<sequence>MITRKTFRLSNTLAGWSARLLLLLTGLLGGCSLPGLEGRTGSSALSQAESANTALGRALSARGRAHPGKTGIHALIDPRDAFAARVLLARQAEKTLDVQYYIWRADTTGILLFDELRAAAERGVRVRLLLDDNGTAGLDTELAALDRHPNIEIRLFNPFRIRTPKAIGYFTDFMRVNRRMHNKSFTADSQATIVGGRNIGDEYFGADEGVQFADLDVLAVGTVVGDVSADFDRYWASDSSYPVALILPDVDAQRLQALARTAASIASAPAAVEYVRAIRESAFIASLLEGELTFEWASTRMVSDDPAKGLGKAESEGLLFRQLGEILGEPQRHVELISPYFVPTAAGTEAFAAMAERGVRIRVMTNSLAATDVAAVHAGYAKRRKDLLEAGIRLYEMRSTLAENAHSPSHGPFGSSAASLHAKTFAVDGSRVFVGSFNFDPRSANLNTELGFVIESPRMALAIERAFEDTIPASSYEVVLDDKGKLQWLEQRDGQPLRHDVEPRASLWKRASVSFLSFLPIEWML</sequence>
<dbReference type="OrthoDB" id="9814092at2"/>
<dbReference type="CDD" id="cd09111">
    <property type="entry name" value="PLDc_ymdC_like_1"/>
    <property type="match status" value="1"/>
</dbReference>
<reference evidence="2 3" key="1">
    <citation type="submission" date="2019-12" db="EMBL/GenBank/DDBJ databases">
        <title>Complete genome sequence of Pseudomonas stutzeri.</title>
        <authorList>
            <person name="Lim S.R."/>
            <person name="Kim J.H."/>
        </authorList>
    </citation>
    <scope>NUCLEOTIDE SEQUENCE [LARGE SCALE GENOMIC DNA]</scope>
    <source>
        <strain evidence="2 3">PM101005</strain>
    </source>
</reference>